<dbReference type="GeneID" id="126890123"/>
<evidence type="ECO:0000256" key="1">
    <source>
        <dbReference type="ARBA" id="ARBA00004123"/>
    </source>
</evidence>
<evidence type="ECO:0000256" key="2">
    <source>
        <dbReference type="ARBA" id="ARBA00022723"/>
    </source>
</evidence>
<sequence>MEIKETFTEQKETLTHEEKYVNPQFIQGSNLTVHTEEKYYKCEICLKQFAAAHCLQENKMEIKETLTEHSSHEENYMNPQFIQGSNLTVHNEEKHYKCEICLKQLAAARNLKQHYLTKHTSEKPYKCEICLKQFAVAHCLPENKMEIKETFTEQKETLTHEENYMNPQFIQGSNLIVHTEEKHYKCEICLKQFAAARNLKQHLTVHTSEKPYKCEICLKQFAAARILKKHLRVHTGETPYQCKICLKQFTQKAHLTPHMKVHTREKPHKCKICFKQFSTAGSADVTKGINETDFTKQITLYTQNACEIT</sequence>
<evidence type="ECO:0000313" key="11">
    <source>
        <dbReference type="Proteomes" id="UP001652700"/>
    </source>
</evidence>
<feature type="domain" description="C2H2-type" evidence="9">
    <location>
        <begin position="240"/>
        <end position="267"/>
    </location>
</feature>
<dbReference type="PROSITE" id="PS50157">
    <property type="entry name" value="ZINC_FINGER_C2H2_2"/>
    <property type="match status" value="4"/>
</dbReference>
<keyword evidence="3" id="KW-0677">Repeat</keyword>
<feature type="domain" description="C2H2-type" evidence="9">
    <location>
        <begin position="96"/>
        <end position="124"/>
    </location>
</feature>
<dbReference type="PANTHER" id="PTHR24390:SF159">
    <property type="entry name" value="GROWTH FACTOR INDEPENDENT 1 TRANSCRIPTIONAL REPRESSOR"/>
    <property type="match status" value="1"/>
</dbReference>
<name>A0ABM5KXM4_DIAVI</name>
<keyword evidence="7" id="KW-0539">Nucleus</keyword>
<feature type="domain" description="C2H2-type" evidence="9">
    <location>
        <begin position="212"/>
        <end position="239"/>
    </location>
</feature>
<dbReference type="Gene3D" id="3.30.160.60">
    <property type="entry name" value="Classic Zinc Finger"/>
    <property type="match status" value="7"/>
</dbReference>
<dbReference type="InterPro" id="IPR036236">
    <property type="entry name" value="Znf_C2H2_sf"/>
</dbReference>
<dbReference type="Proteomes" id="UP001652700">
    <property type="component" value="Unplaced"/>
</dbReference>
<keyword evidence="5" id="KW-0862">Zinc</keyword>
<organism evidence="10 11">
    <name type="scientific">Diabrotica virgifera virgifera</name>
    <name type="common">western corn rootworm</name>
    <dbReference type="NCBI Taxonomy" id="50390"/>
    <lineage>
        <taxon>Eukaryota</taxon>
        <taxon>Metazoa</taxon>
        <taxon>Ecdysozoa</taxon>
        <taxon>Arthropoda</taxon>
        <taxon>Hexapoda</taxon>
        <taxon>Insecta</taxon>
        <taxon>Pterygota</taxon>
        <taxon>Neoptera</taxon>
        <taxon>Endopterygota</taxon>
        <taxon>Coleoptera</taxon>
        <taxon>Polyphaga</taxon>
        <taxon>Cucujiformia</taxon>
        <taxon>Chrysomeloidea</taxon>
        <taxon>Chrysomelidae</taxon>
        <taxon>Galerucinae</taxon>
        <taxon>Diabroticina</taxon>
        <taxon>Diabroticites</taxon>
        <taxon>Diabrotica</taxon>
    </lineage>
</organism>
<dbReference type="RefSeq" id="XP_050514927.1">
    <property type="nucleotide sequence ID" value="XM_050658970.1"/>
</dbReference>
<keyword evidence="6" id="KW-0238">DNA-binding</keyword>
<dbReference type="SUPFAM" id="SSF57667">
    <property type="entry name" value="beta-beta-alpha zinc fingers"/>
    <property type="match status" value="3"/>
</dbReference>
<dbReference type="PANTHER" id="PTHR24390">
    <property type="entry name" value="ZINC FINGER PROTEIN"/>
    <property type="match status" value="1"/>
</dbReference>
<feature type="domain" description="C2H2-type" evidence="9">
    <location>
        <begin position="184"/>
        <end position="211"/>
    </location>
</feature>
<evidence type="ECO:0000256" key="7">
    <source>
        <dbReference type="ARBA" id="ARBA00023242"/>
    </source>
</evidence>
<protein>
    <recommendedName>
        <fullName evidence="9">C2H2-type domain-containing protein</fullName>
    </recommendedName>
</protein>
<evidence type="ECO:0000256" key="3">
    <source>
        <dbReference type="ARBA" id="ARBA00022737"/>
    </source>
</evidence>
<evidence type="ECO:0000313" key="10">
    <source>
        <dbReference type="EnsemblMetazoa" id="XP_050514927.1"/>
    </source>
</evidence>
<keyword evidence="2" id="KW-0479">Metal-binding</keyword>
<keyword evidence="4 8" id="KW-0863">Zinc-finger</keyword>
<dbReference type="InterPro" id="IPR013087">
    <property type="entry name" value="Znf_C2H2_type"/>
</dbReference>
<dbReference type="SMART" id="SM00355">
    <property type="entry name" value="ZnF_C2H2"/>
    <property type="match status" value="4"/>
</dbReference>
<evidence type="ECO:0000256" key="4">
    <source>
        <dbReference type="ARBA" id="ARBA00022771"/>
    </source>
</evidence>
<evidence type="ECO:0000259" key="9">
    <source>
        <dbReference type="PROSITE" id="PS50157"/>
    </source>
</evidence>
<accession>A0ABM5KXM4</accession>
<evidence type="ECO:0000256" key="5">
    <source>
        <dbReference type="ARBA" id="ARBA00022833"/>
    </source>
</evidence>
<dbReference type="PROSITE" id="PS00028">
    <property type="entry name" value="ZINC_FINGER_C2H2_1"/>
    <property type="match status" value="4"/>
</dbReference>
<proteinExistence type="predicted"/>
<evidence type="ECO:0000256" key="6">
    <source>
        <dbReference type="ARBA" id="ARBA00023125"/>
    </source>
</evidence>
<dbReference type="Pfam" id="PF00096">
    <property type="entry name" value="zf-C2H2"/>
    <property type="match status" value="2"/>
</dbReference>
<dbReference type="EnsemblMetazoa" id="XM_050658970.1">
    <property type="protein sequence ID" value="XP_050514927.1"/>
    <property type="gene ID" value="LOC126890123"/>
</dbReference>
<comment type="subcellular location">
    <subcellularLocation>
        <location evidence="1">Nucleus</location>
    </subcellularLocation>
</comment>
<keyword evidence="11" id="KW-1185">Reference proteome</keyword>
<reference evidence="10" key="1">
    <citation type="submission" date="2025-05" db="UniProtKB">
        <authorList>
            <consortium name="EnsemblMetazoa"/>
        </authorList>
    </citation>
    <scope>IDENTIFICATION</scope>
</reference>
<evidence type="ECO:0000256" key="8">
    <source>
        <dbReference type="PROSITE-ProRule" id="PRU00042"/>
    </source>
</evidence>